<dbReference type="GO" id="GO:0051920">
    <property type="term" value="F:peroxiredoxin activity"/>
    <property type="evidence" value="ECO:0007669"/>
    <property type="project" value="InterPro"/>
</dbReference>
<evidence type="ECO:0000313" key="3">
    <source>
        <dbReference type="Proteomes" id="UP000005824"/>
    </source>
</evidence>
<dbReference type="InterPro" id="IPR029032">
    <property type="entry name" value="AhpD-like"/>
</dbReference>
<dbReference type="RefSeq" id="WP_006977850.1">
    <property type="nucleotide sequence ID" value="NZ_ABVL01000001.1"/>
</dbReference>
<dbReference type="PANTHER" id="PTHR34846:SF5">
    <property type="entry name" value="CARBOXYMUCONOLACTONE DECARBOXYLASE-LIKE DOMAIN-CONTAINING PROTEIN"/>
    <property type="match status" value="1"/>
</dbReference>
<dbReference type="SUPFAM" id="SSF69118">
    <property type="entry name" value="AhpD-like"/>
    <property type="match status" value="1"/>
</dbReference>
<dbReference type="Pfam" id="PF02627">
    <property type="entry name" value="CMD"/>
    <property type="match status" value="1"/>
</dbReference>
<dbReference type="PANTHER" id="PTHR34846">
    <property type="entry name" value="4-CARBOXYMUCONOLACTONE DECARBOXYLASE FAMILY PROTEIN (AFU_ORTHOLOGUE AFUA_6G11590)"/>
    <property type="match status" value="1"/>
</dbReference>
<keyword evidence="2" id="KW-0560">Oxidoreductase</keyword>
<dbReference type="AlphaFoldDB" id="B4CV10"/>
<reference evidence="2 3" key="1">
    <citation type="journal article" date="2011" name="J. Bacteriol.">
        <title>Genome sequence of Chthoniobacter flavus Ellin428, an aerobic heterotrophic soil bacterium.</title>
        <authorList>
            <person name="Kant R."/>
            <person name="van Passel M.W."/>
            <person name="Palva A."/>
            <person name="Lucas S."/>
            <person name="Lapidus A."/>
            <person name="Glavina Del Rio T."/>
            <person name="Dalin E."/>
            <person name="Tice H."/>
            <person name="Bruce D."/>
            <person name="Goodwin L."/>
            <person name="Pitluck S."/>
            <person name="Larimer F.W."/>
            <person name="Land M.L."/>
            <person name="Hauser L."/>
            <person name="Sangwan P."/>
            <person name="de Vos W.M."/>
            <person name="Janssen P.H."/>
            <person name="Smidt H."/>
        </authorList>
    </citation>
    <scope>NUCLEOTIDE SEQUENCE [LARGE SCALE GENOMIC DNA]</scope>
    <source>
        <strain evidence="2 3">Ellin428</strain>
    </source>
</reference>
<name>B4CV10_9BACT</name>
<dbReference type="EMBL" id="ABVL01000001">
    <property type="protein sequence ID" value="EDY22398.1"/>
    <property type="molecule type" value="Genomic_DNA"/>
</dbReference>
<dbReference type="eggNOG" id="COG2128">
    <property type="taxonomic scope" value="Bacteria"/>
</dbReference>
<organism evidence="2 3">
    <name type="scientific">Chthoniobacter flavus Ellin428</name>
    <dbReference type="NCBI Taxonomy" id="497964"/>
    <lineage>
        <taxon>Bacteria</taxon>
        <taxon>Pseudomonadati</taxon>
        <taxon>Verrucomicrobiota</taxon>
        <taxon>Spartobacteria</taxon>
        <taxon>Chthoniobacterales</taxon>
        <taxon>Chthoniobacteraceae</taxon>
        <taxon>Chthoniobacter</taxon>
    </lineage>
</organism>
<dbReference type="STRING" id="497964.CfE428DRAFT_0523"/>
<dbReference type="InterPro" id="IPR004675">
    <property type="entry name" value="AhpD_core"/>
</dbReference>
<dbReference type="InterPro" id="IPR003779">
    <property type="entry name" value="CMD-like"/>
</dbReference>
<dbReference type="Proteomes" id="UP000005824">
    <property type="component" value="Unassembled WGS sequence"/>
</dbReference>
<accession>B4CV10</accession>
<dbReference type="NCBIfam" id="TIGR00778">
    <property type="entry name" value="ahpD_dom"/>
    <property type="match status" value="1"/>
</dbReference>
<gene>
    <name evidence="2" type="ORF">CfE428DRAFT_0523</name>
</gene>
<proteinExistence type="predicted"/>
<evidence type="ECO:0000259" key="1">
    <source>
        <dbReference type="Pfam" id="PF02627"/>
    </source>
</evidence>
<dbReference type="FunCoup" id="B4CV10">
    <property type="interactions" value="29"/>
</dbReference>
<sequence length="162" mass="17829">MTSSHARLDWSEFSQVAPAANAALMEVGKAIRASGLDRDLTELAQLRASQINGCTFCTQFHLNHLRQLSVSQIKLDLLAAWRDAEVFSDREKAALEWTEMLTALDHEGVPDSAYQAVSAHFSQSELAYLTAAVGMINAWNRISIAFRFPPPPSTLEPKTAAQ</sequence>
<keyword evidence="2" id="KW-0575">Peroxidase</keyword>
<evidence type="ECO:0000313" key="2">
    <source>
        <dbReference type="EMBL" id="EDY22398.1"/>
    </source>
</evidence>
<dbReference type="Gene3D" id="1.20.1290.10">
    <property type="entry name" value="AhpD-like"/>
    <property type="match status" value="1"/>
</dbReference>
<keyword evidence="3" id="KW-1185">Reference proteome</keyword>
<comment type="caution">
    <text evidence="2">The sequence shown here is derived from an EMBL/GenBank/DDBJ whole genome shotgun (WGS) entry which is preliminary data.</text>
</comment>
<feature type="domain" description="Carboxymuconolactone decarboxylase-like" evidence="1">
    <location>
        <begin position="18"/>
        <end position="99"/>
    </location>
</feature>
<protein>
    <submittedName>
        <fullName evidence="2">Alkylhydroperoxidase like protein, AhpD family</fullName>
    </submittedName>
</protein>
<dbReference type="InParanoid" id="B4CV10"/>